<dbReference type="Proteomes" id="UP000324222">
    <property type="component" value="Unassembled WGS sequence"/>
</dbReference>
<reference evidence="1 2" key="1">
    <citation type="submission" date="2019-05" db="EMBL/GenBank/DDBJ databases">
        <title>Another draft genome of Portunus trituberculatus and its Hox gene families provides insights of decapod evolution.</title>
        <authorList>
            <person name="Jeong J.-H."/>
            <person name="Song I."/>
            <person name="Kim S."/>
            <person name="Choi T."/>
            <person name="Kim D."/>
            <person name="Ryu S."/>
            <person name="Kim W."/>
        </authorList>
    </citation>
    <scope>NUCLEOTIDE SEQUENCE [LARGE SCALE GENOMIC DNA]</scope>
    <source>
        <tissue evidence="1">Muscle</tissue>
    </source>
</reference>
<dbReference type="EMBL" id="VSRR010034811">
    <property type="protein sequence ID" value="MPC72482.1"/>
    <property type="molecule type" value="Genomic_DNA"/>
</dbReference>
<comment type="caution">
    <text evidence="1">The sequence shown here is derived from an EMBL/GenBank/DDBJ whole genome shotgun (WGS) entry which is preliminary data.</text>
</comment>
<dbReference type="AlphaFoldDB" id="A0A5B7HMH2"/>
<keyword evidence="2" id="KW-1185">Reference proteome</keyword>
<evidence type="ECO:0000313" key="1">
    <source>
        <dbReference type="EMBL" id="MPC72482.1"/>
    </source>
</evidence>
<sequence>MEPSHSMNGHSLLPQLFPGKILEALRALNQVFGIATADTLEKVEARPYLVKPCLMLLKQEGSDRVPAGLPHTILKAFRSNAWWKDDREGPRNLPPRRTSLGLVLGSLNESESVQGRLTSVLRHEKGTSVESLGLSRYKSSCEFKQGFSMRVSMASITVVAEIVVEVGEVRRGVRA</sequence>
<evidence type="ECO:0000313" key="2">
    <source>
        <dbReference type="Proteomes" id="UP000324222"/>
    </source>
</evidence>
<name>A0A5B7HMH2_PORTR</name>
<accession>A0A5B7HMH2</accession>
<gene>
    <name evidence="1" type="ORF">E2C01_066791</name>
</gene>
<organism evidence="1 2">
    <name type="scientific">Portunus trituberculatus</name>
    <name type="common">Swimming crab</name>
    <name type="synonym">Neptunus trituberculatus</name>
    <dbReference type="NCBI Taxonomy" id="210409"/>
    <lineage>
        <taxon>Eukaryota</taxon>
        <taxon>Metazoa</taxon>
        <taxon>Ecdysozoa</taxon>
        <taxon>Arthropoda</taxon>
        <taxon>Crustacea</taxon>
        <taxon>Multicrustacea</taxon>
        <taxon>Malacostraca</taxon>
        <taxon>Eumalacostraca</taxon>
        <taxon>Eucarida</taxon>
        <taxon>Decapoda</taxon>
        <taxon>Pleocyemata</taxon>
        <taxon>Brachyura</taxon>
        <taxon>Eubrachyura</taxon>
        <taxon>Portunoidea</taxon>
        <taxon>Portunidae</taxon>
        <taxon>Portuninae</taxon>
        <taxon>Portunus</taxon>
    </lineage>
</organism>
<protein>
    <submittedName>
        <fullName evidence="1">Uncharacterized protein</fullName>
    </submittedName>
</protein>
<proteinExistence type="predicted"/>